<accession>I8YID2</accession>
<proteinExistence type="predicted"/>
<evidence type="ECO:0000313" key="2">
    <source>
        <dbReference type="Proteomes" id="UP000005150"/>
    </source>
</evidence>
<sequence length="71" mass="8004">MFYIKKKIRCISGFNKSVLGDGKHGAYHRQALSIQSVCTVLSITKHRVQESFARCIKTEHPVPPIYAITSN</sequence>
<gene>
    <name evidence="1" type="ORF">HMPREF1071_02772</name>
</gene>
<name>I8YID2_9BACE</name>
<dbReference type="HOGENOM" id="CLU_2731683_0_0_10"/>
<dbReference type="Proteomes" id="UP000005150">
    <property type="component" value="Unassembled WGS sequence"/>
</dbReference>
<comment type="caution">
    <text evidence="1">The sequence shown here is derived from an EMBL/GenBank/DDBJ whole genome shotgun (WGS) entry which is preliminary data.</text>
</comment>
<evidence type="ECO:0000313" key="1">
    <source>
        <dbReference type="EMBL" id="EIY62152.1"/>
    </source>
</evidence>
<keyword evidence="2" id="KW-1185">Reference proteome</keyword>
<dbReference type="AlphaFoldDB" id="I8YID2"/>
<reference evidence="1 2" key="1">
    <citation type="submission" date="2012-02" db="EMBL/GenBank/DDBJ databases">
        <title>The Genome Sequence of Bacteroides salyersiae CL02T12C01.</title>
        <authorList>
            <consortium name="The Broad Institute Genome Sequencing Platform"/>
            <person name="Earl A."/>
            <person name="Ward D."/>
            <person name="Feldgarden M."/>
            <person name="Gevers D."/>
            <person name="Zitomersky N.L."/>
            <person name="Coyne M.J."/>
            <person name="Comstock L.E."/>
            <person name="Young S.K."/>
            <person name="Zeng Q."/>
            <person name="Gargeya S."/>
            <person name="Fitzgerald M."/>
            <person name="Haas B."/>
            <person name="Abouelleil A."/>
            <person name="Alvarado L."/>
            <person name="Arachchi H.M."/>
            <person name="Berlin A."/>
            <person name="Chapman S.B."/>
            <person name="Gearin G."/>
            <person name="Goldberg J."/>
            <person name="Griggs A."/>
            <person name="Gujja S."/>
            <person name="Hansen M."/>
            <person name="Heiman D."/>
            <person name="Howarth C."/>
            <person name="Larimer J."/>
            <person name="Lui A."/>
            <person name="MacDonald P.J.P."/>
            <person name="McCowen C."/>
            <person name="Montmayeur A."/>
            <person name="Murphy C."/>
            <person name="Neiman D."/>
            <person name="Pearson M."/>
            <person name="Priest M."/>
            <person name="Roberts A."/>
            <person name="Saif S."/>
            <person name="Shea T."/>
            <person name="Sisk P."/>
            <person name="Stolte C."/>
            <person name="Sykes S."/>
            <person name="Wortman J."/>
            <person name="Nusbaum C."/>
            <person name="Birren B."/>
        </authorList>
    </citation>
    <scope>NUCLEOTIDE SEQUENCE [LARGE SCALE GENOMIC DNA]</scope>
    <source>
        <strain evidence="1 2">CL02T12C01</strain>
    </source>
</reference>
<protein>
    <submittedName>
        <fullName evidence="1">Uncharacterized protein</fullName>
    </submittedName>
</protein>
<organism evidence="1 2">
    <name type="scientific">Bacteroides salyersiae CL02T12C01</name>
    <dbReference type="NCBI Taxonomy" id="997887"/>
    <lineage>
        <taxon>Bacteria</taxon>
        <taxon>Pseudomonadati</taxon>
        <taxon>Bacteroidota</taxon>
        <taxon>Bacteroidia</taxon>
        <taxon>Bacteroidales</taxon>
        <taxon>Bacteroidaceae</taxon>
        <taxon>Bacteroides</taxon>
    </lineage>
</organism>
<dbReference type="EMBL" id="AGXV01000032">
    <property type="protein sequence ID" value="EIY62152.1"/>
    <property type="molecule type" value="Genomic_DNA"/>
</dbReference>